<dbReference type="GO" id="GO:0005975">
    <property type="term" value="P:carbohydrate metabolic process"/>
    <property type="evidence" value="ECO:0007669"/>
    <property type="project" value="InterPro"/>
</dbReference>
<feature type="compositionally biased region" description="Basic and acidic residues" evidence="4">
    <location>
        <begin position="13"/>
        <end position="27"/>
    </location>
</feature>
<evidence type="ECO:0000256" key="1">
    <source>
        <dbReference type="ARBA" id="ARBA00007806"/>
    </source>
</evidence>
<evidence type="ECO:0000256" key="2">
    <source>
        <dbReference type="ARBA" id="ARBA00023180"/>
    </source>
</evidence>
<dbReference type="InterPro" id="IPR017853">
    <property type="entry name" value="GH"/>
</dbReference>
<evidence type="ECO:0000256" key="5">
    <source>
        <dbReference type="SAM" id="Phobius"/>
    </source>
</evidence>
<dbReference type="PANTHER" id="PTHR22762">
    <property type="entry name" value="ALPHA-GLUCOSIDASE"/>
    <property type="match status" value="1"/>
</dbReference>
<evidence type="ECO:0000313" key="7">
    <source>
        <dbReference type="EMBL" id="TNV84242.1"/>
    </source>
</evidence>
<dbReference type="InterPro" id="IPR011013">
    <property type="entry name" value="Gal_mutarotase_sf_dom"/>
</dbReference>
<organism evidence="7 8">
    <name type="scientific">Halteria grandinella</name>
    <dbReference type="NCBI Taxonomy" id="5974"/>
    <lineage>
        <taxon>Eukaryota</taxon>
        <taxon>Sar</taxon>
        <taxon>Alveolata</taxon>
        <taxon>Ciliophora</taxon>
        <taxon>Intramacronucleata</taxon>
        <taxon>Spirotrichea</taxon>
        <taxon>Stichotrichia</taxon>
        <taxon>Sporadotrichida</taxon>
        <taxon>Halteriidae</taxon>
        <taxon>Halteria</taxon>
    </lineage>
</organism>
<accession>A0A8J8T6H3</accession>
<dbReference type="Gene3D" id="2.60.40.1760">
    <property type="entry name" value="glycosyl hydrolase (family 31)"/>
    <property type="match status" value="1"/>
</dbReference>
<dbReference type="InterPro" id="IPR000322">
    <property type="entry name" value="Glyco_hydro_31_TIM"/>
</dbReference>
<keyword evidence="8" id="KW-1185">Reference proteome</keyword>
<dbReference type="OrthoDB" id="1334205at2759"/>
<dbReference type="GO" id="GO:0004553">
    <property type="term" value="F:hydrolase activity, hydrolyzing O-glycosyl compounds"/>
    <property type="evidence" value="ECO:0007669"/>
    <property type="project" value="InterPro"/>
</dbReference>
<keyword evidence="5" id="KW-0812">Transmembrane</keyword>
<protein>
    <recommendedName>
        <fullName evidence="6">Glycoside hydrolase family 31 TIM barrel domain-containing protein</fullName>
    </recommendedName>
</protein>
<keyword evidence="3" id="KW-0378">Hydrolase</keyword>
<sequence>MTDRDGLISPNKRSSEINDSYRKETTPEGRTTSGENPNKKKYIIIGVVSALVLIAITVTLIVVLKKKDDPVDPPVDPTIYYDPYEVEATDPASGKYTIKRNTKLLFDYPYQESGNNKFVDELAFQGVMNPSSFSMQFTDLSVSGGLPANTNRLLQDSTRAKFQQKLDLKDTPKLTMTVDAGKQFSLSIYDQKELLLSTVNQSFIMMQHYKEIGFRVPKTTRFMGLGERNAPLFLKNGTYTLFADQKDFSYDLGYGDTQGYGYHPLLVMQRSDGRFFSLYLLQHTSMSVQIRQDPNNTADSLITIRTIGEDLSIQVQPGPSFSDVIQQFQTYAGTPMMLPMWAHGFIVRSGQFFDSVSVDPVVDKMIAEGFPLQGVSLGEDVLSSELLNFNFDTLVTGLTTKYGEDFNVILPFTPLVSLNDDRKDFILDKAYGVKGGEEGDLVQVYRGGFEGFCMDPLNKELTTKYLAPMFSKQASLTNSTSAFWLNKNTPLLKGNNMTSPDPFLNLPYYPGEQLPSYNSLPEDAIHTQNGKSVANFYARAIFGAELSSQVLDALLINNLKESFVLSDDTALTYSGNYRIAHLFPKQHGSYQDLTQTVTNLINFGIFSIPFTGGSICAYSPERADQNLCARYFQLAIVSPLAILDSEDSQFLPTSFDTVPKQAILASLQQRYKYLNYMRTQLMRVKMQGGTIFTPLFAVKGFTEEVQASNDLSSIMWGDSIKVDFQVKQAQDRKIVKFPAGSRWVNLNSKQALIAPAGEILSRQFKTAIGDELNMFQAEGTVVSTQDTTTYKVSKVQDLYNIPLQLSIALTTAQQASGLYYLEVGPISAYAFEYGSIQVSSNNISFTPLDNPLNSTLNVTVLEKVTVHLVEVAGVNASCAMLRNGTAFALYTSTYELEGQQYFTVQPKYIADPDTPTVIRIPELSYIAYGVAQPGQEVATLCSPKKLQFLQ</sequence>
<proteinExistence type="inferred from homology"/>
<feature type="transmembrane region" description="Helical" evidence="5">
    <location>
        <begin position="42"/>
        <end position="64"/>
    </location>
</feature>
<evidence type="ECO:0000256" key="4">
    <source>
        <dbReference type="SAM" id="MobiDB-lite"/>
    </source>
</evidence>
<keyword evidence="2" id="KW-0325">Glycoprotein</keyword>
<evidence type="ECO:0000313" key="8">
    <source>
        <dbReference type="Proteomes" id="UP000785679"/>
    </source>
</evidence>
<dbReference type="GO" id="GO:0030246">
    <property type="term" value="F:carbohydrate binding"/>
    <property type="evidence" value="ECO:0007669"/>
    <property type="project" value="InterPro"/>
</dbReference>
<comment type="similarity">
    <text evidence="1 3">Belongs to the glycosyl hydrolase 31 family.</text>
</comment>
<evidence type="ECO:0000256" key="3">
    <source>
        <dbReference type="RuleBase" id="RU361185"/>
    </source>
</evidence>
<dbReference type="PANTHER" id="PTHR22762:SF133">
    <property type="entry name" value="P-TYPE DOMAIN-CONTAINING PROTEIN"/>
    <property type="match status" value="1"/>
</dbReference>
<dbReference type="CDD" id="cd14752">
    <property type="entry name" value="GH31_N"/>
    <property type="match status" value="1"/>
</dbReference>
<comment type="caution">
    <text evidence="7">The sequence shown here is derived from an EMBL/GenBank/DDBJ whole genome shotgun (WGS) entry which is preliminary data.</text>
</comment>
<dbReference type="Pfam" id="PF01055">
    <property type="entry name" value="Glyco_hydro_31_2nd"/>
    <property type="match status" value="1"/>
</dbReference>
<feature type="domain" description="Glycoside hydrolase family 31 TIM barrel" evidence="6">
    <location>
        <begin position="335"/>
        <end position="679"/>
    </location>
</feature>
<feature type="region of interest" description="Disordered" evidence="4">
    <location>
        <begin position="1"/>
        <end position="36"/>
    </location>
</feature>
<dbReference type="SUPFAM" id="SSF74650">
    <property type="entry name" value="Galactose mutarotase-like"/>
    <property type="match status" value="1"/>
</dbReference>
<name>A0A8J8T6H3_HALGN</name>
<dbReference type="Proteomes" id="UP000785679">
    <property type="component" value="Unassembled WGS sequence"/>
</dbReference>
<dbReference type="Gene3D" id="3.20.20.80">
    <property type="entry name" value="Glycosidases"/>
    <property type="match status" value="1"/>
</dbReference>
<reference evidence="7" key="1">
    <citation type="submission" date="2019-06" db="EMBL/GenBank/DDBJ databases">
        <authorList>
            <person name="Zheng W."/>
        </authorList>
    </citation>
    <scope>NUCLEOTIDE SEQUENCE</scope>
    <source>
        <strain evidence="7">QDHG01</strain>
    </source>
</reference>
<keyword evidence="5" id="KW-0472">Membrane</keyword>
<dbReference type="AlphaFoldDB" id="A0A8J8T6H3"/>
<gene>
    <name evidence="7" type="ORF">FGO68_gene6670</name>
</gene>
<dbReference type="EMBL" id="RRYP01002993">
    <property type="protein sequence ID" value="TNV84242.1"/>
    <property type="molecule type" value="Genomic_DNA"/>
</dbReference>
<keyword evidence="3" id="KW-0326">Glycosidase</keyword>
<keyword evidence="5" id="KW-1133">Transmembrane helix</keyword>
<evidence type="ECO:0000259" key="6">
    <source>
        <dbReference type="Pfam" id="PF01055"/>
    </source>
</evidence>
<dbReference type="SUPFAM" id="SSF51445">
    <property type="entry name" value="(Trans)glycosidases"/>
    <property type="match status" value="1"/>
</dbReference>